<evidence type="ECO:0000313" key="2">
    <source>
        <dbReference type="Proteomes" id="UP000229056"/>
    </source>
</evidence>
<reference evidence="2" key="1">
    <citation type="submission" date="2017-09" db="EMBL/GenBank/DDBJ databases">
        <title>Depth-based differentiation of microbial function through sediment-hosted aquifers and enrichment of novel symbionts in the deep terrestrial subsurface.</title>
        <authorList>
            <person name="Probst A.J."/>
            <person name="Ladd B."/>
            <person name="Jarett J.K."/>
            <person name="Geller-Mcgrath D.E."/>
            <person name="Sieber C.M.K."/>
            <person name="Emerson J.B."/>
            <person name="Anantharaman K."/>
            <person name="Thomas B.C."/>
            <person name="Malmstrom R."/>
            <person name="Stieglmeier M."/>
            <person name="Klingl A."/>
            <person name="Woyke T."/>
            <person name="Ryan C.M."/>
            <person name="Banfield J.F."/>
        </authorList>
    </citation>
    <scope>NUCLEOTIDE SEQUENCE [LARGE SCALE GENOMIC DNA]</scope>
</reference>
<gene>
    <name evidence="1" type="ORF">COT80_00735</name>
</gene>
<organism evidence="1 2">
    <name type="scientific">Candidatus Buchananbacteria bacterium CG10_big_fil_rev_8_21_14_0_10_33_19</name>
    <dbReference type="NCBI Taxonomy" id="1974525"/>
    <lineage>
        <taxon>Bacteria</taxon>
        <taxon>Candidatus Buchananiibacteriota</taxon>
    </lineage>
</organism>
<protein>
    <recommendedName>
        <fullName evidence="3">SprT-like domain-containing protein</fullName>
    </recommendedName>
</protein>
<evidence type="ECO:0008006" key="3">
    <source>
        <dbReference type="Google" id="ProtNLM"/>
    </source>
</evidence>
<accession>A0A2H0W565</accession>
<comment type="caution">
    <text evidence="1">The sequence shown here is derived from an EMBL/GenBank/DDBJ whole genome shotgun (WGS) entry which is preliminary data.</text>
</comment>
<dbReference type="AlphaFoldDB" id="A0A2H0W565"/>
<name>A0A2H0W565_9BACT</name>
<dbReference type="EMBL" id="PEZY01000004">
    <property type="protein sequence ID" value="PIS06454.1"/>
    <property type="molecule type" value="Genomic_DNA"/>
</dbReference>
<dbReference type="Proteomes" id="UP000229056">
    <property type="component" value="Unassembled WGS sequence"/>
</dbReference>
<sequence length="152" mass="17848">MLFENNYQKSNRIKKIKITVSTEAVILANRILNSSGHQSRQQLGEQLLDELCDGAKIDIIKLEISNTKQYHRKSAGKVAMKRYGYYRPATKYIYIQNLTAVRGQILAPKTFLDTLLHEWVHHYDTYKLRLKSIHSKGFYERINHLKEKLKVK</sequence>
<proteinExistence type="predicted"/>
<evidence type="ECO:0000313" key="1">
    <source>
        <dbReference type="EMBL" id="PIS06454.1"/>
    </source>
</evidence>